<dbReference type="GO" id="GO:0016787">
    <property type="term" value="F:hydrolase activity"/>
    <property type="evidence" value="ECO:0007669"/>
    <property type="project" value="InterPro"/>
</dbReference>
<evidence type="ECO:0000313" key="2">
    <source>
        <dbReference type="EMBL" id="QQR92359.1"/>
    </source>
</evidence>
<dbReference type="SUPFAM" id="SSF56300">
    <property type="entry name" value="Metallo-dependent phosphatases"/>
    <property type="match status" value="1"/>
</dbReference>
<feature type="domain" description="Calcineurin-like phosphoesterase" evidence="1">
    <location>
        <begin position="38"/>
        <end position="163"/>
    </location>
</feature>
<evidence type="ECO:0000259" key="1">
    <source>
        <dbReference type="Pfam" id="PF00149"/>
    </source>
</evidence>
<dbReference type="InterPro" id="IPR004843">
    <property type="entry name" value="Calcineurin-like_PHP"/>
</dbReference>
<dbReference type="InterPro" id="IPR024173">
    <property type="entry name" value="Pesterase_MJ0037-like"/>
</dbReference>
<dbReference type="PANTHER" id="PTHR39323:SF1">
    <property type="entry name" value="BLR1149 PROTEIN"/>
    <property type="match status" value="1"/>
</dbReference>
<dbReference type="PANTHER" id="PTHR39323">
    <property type="entry name" value="BLR1149 PROTEIN"/>
    <property type="match status" value="1"/>
</dbReference>
<dbReference type="Proteomes" id="UP000596004">
    <property type="component" value="Chromosome"/>
</dbReference>
<dbReference type="PIRSF" id="PIRSF000887">
    <property type="entry name" value="Pesterase_MJ0037"/>
    <property type="match status" value="1"/>
</dbReference>
<dbReference type="InterPro" id="IPR029052">
    <property type="entry name" value="Metallo-depent_PP-like"/>
</dbReference>
<dbReference type="InterPro" id="IPR004376">
    <property type="entry name" value="Pesterase_MJ0037"/>
</dbReference>
<dbReference type="EMBL" id="CP064981">
    <property type="protein sequence ID" value="QQR92359.1"/>
    <property type="molecule type" value="Genomic_DNA"/>
</dbReference>
<dbReference type="Gene3D" id="3.60.21.10">
    <property type="match status" value="1"/>
</dbReference>
<dbReference type="Pfam" id="PF00149">
    <property type="entry name" value="Metallophos"/>
    <property type="match status" value="1"/>
</dbReference>
<dbReference type="NCBIfam" id="TIGR00024">
    <property type="entry name" value="SbcD_rel_arch"/>
    <property type="match status" value="1"/>
</dbReference>
<name>A0A7T9I0W8_9ARCH</name>
<protein>
    <submittedName>
        <fullName evidence="2">Metallophosphoesterase</fullName>
    </submittedName>
</protein>
<proteinExistence type="predicted"/>
<sequence>MPKPTLIESKTHSPLPVELAPGFHAIDLGLYIAADDCLVISDLQLGIEEHYNSMGVMIPRFNFIEVKKHFKKIFEKKMHFSHIVLDGDIKHEFAKSSNQEWREIIELLELLSLHAAHISIVKGNHDLWIDPIARFAKVDIHNQGLYLEKSNTYLCHGHEIPQTLEYEKATTIVIGHDHPAIELQEGAKREKFKCFLVGKYGKKRLIVLPSFNFAAVGSDPRVAALSPFLKQNLDSFQAWMVEDEVYAFGKLKDLP</sequence>
<reference evidence="2" key="1">
    <citation type="submission" date="2020-11" db="EMBL/GenBank/DDBJ databases">
        <title>Connecting structure to function with the recovery of over 1000 high-quality activated sludge metagenome-assembled genomes encoding full-length rRNA genes using long-read sequencing.</title>
        <authorList>
            <person name="Singleton C.M."/>
            <person name="Petriglieri F."/>
            <person name="Kristensen J.M."/>
            <person name="Kirkegaard R.H."/>
            <person name="Michaelsen T.Y."/>
            <person name="Andersen M.H."/>
            <person name="Karst S.M."/>
            <person name="Dueholm M.S."/>
            <person name="Nielsen P.H."/>
            <person name="Albertsen M."/>
        </authorList>
    </citation>
    <scope>NUCLEOTIDE SEQUENCE</scope>
    <source>
        <strain evidence="2">Fred_18-Q3-R57-64_BAT3C.431</strain>
    </source>
</reference>
<organism evidence="2">
    <name type="scientific">Candidatus Iainarchaeum sp</name>
    <dbReference type="NCBI Taxonomy" id="3101447"/>
    <lineage>
        <taxon>Archaea</taxon>
        <taxon>Candidatus Iainarchaeota</taxon>
        <taxon>Candidatus Iainarchaeia</taxon>
        <taxon>Candidatus Iainarchaeales</taxon>
        <taxon>Candidatus Iainarchaeaceae</taxon>
        <taxon>Candidatus Iainarchaeum</taxon>
    </lineage>
</organism>
<dbReference type="AlphaFoldDB" id="A0A7T9I0W8"/>
<gene>
    <name evidence="2" type="ORF">IPJ89_04350</name>
</gene>
<accession>A0A7T9I0W8</accession>